<dbReference type="GeneID" id="66683675"/>
<reference evidence="1 2" key="1">
    <citation type="submission" date="2020-04" db="EMBL/GenBank/DDBJ databases">
        <title>Mesorhizobium japonicum R7A epigenetic regulation of quorum sensing and ICE transfer.</title>
        <authorList>
            <person name="Ramsay J.P."/>
            <person name="Colombi E."/>
            <person name="Perry B.J."/>
            <person name="Staltari A."/>
        </authorList>
    </citation>
    <scope>NUCLEOTIDE SEQUENCE [LARGE SCALE GENOMIC DNA]</scope>
    <source>
        <strain evidence="1 2">R7A</strain>
    </source>
</reference>
<evidence type="ECO:0000313" key="2">
    <source>
        <dbReference type="Proteomes" id="UP000500892"/>
    </source>
</evidence>
<keyword evidence="2" id="KW-1185">Reference proteome</keyword>
<protein>
    <submittedName>
        <fullName evidence="1">Uncharacterized protein</fullName>
    </submittedName>
</protein>
<accession>A0ABX6MSZ7</accession>
<dbReference type="Proteomes" id="UP000500892">
    <property type="component" value="Chromosome"/>
</dbReference>
<organism evidence="1 2">
    <name type="scientific">Mesorhizobium japonicum R7A</name>
    <dbReference type="NCBI Taxonomy" id="935547"/>
    <lineage>
        <taxon>Bacteria</taxon>
        <taxon>Pseudomonadati</taxon>
        <taxon>Pseudomonadota</taxon>
        <taxon>Alphaproteobacteria</taxon>
        <taxon>Hyphomicrobiales</taxon>
        <taxon>Phyllobacteriaceae</taxon>
        <taxon>Mesorhizobium</taxon>
    </lineage>
</organism>
<evidence type="ECO:0000313" key="1">
    <source>
        <dbReference type="EMBL" id="QJF02487.1"/>
    </source>
</evidence>
<sequence length="602" mass="66450">MFAVIRAHFTATPVSDVWSDAEMRNWLDPTIPYSVAHYWSQTSFSQIDLSYQLLPILQLADPRNDPNFGMTARQRLVNAVLAGATNEWDPDWSTFAHVVIWFPAAIDLHGGGSYSVKRKDGTGERSIVVAVVNKGARFDTICQEFGHNFGFQHERNQAGGEYGSPYSTMSSSVFPDNAFERPASPQLPAGLAPFDGSPPPTTDVMRIAGPYVTPLQFFVNRTGDFVHADSVEELPATFQDAHINVYLRALDVGVTSWPTRRKVLAVVPPAYGDANGYGIEIRRPREYDQGLNETPAPGISGVAGAVIHSFDPSTKLITYVGCIPFAGLEGDRDYRIGNLVIRLNNFNDDSDFVGVTVGGTKLGEAAIRFAPAQMSSTVTYTTDWEWVYATPCRMFPENSYAQRSHLKSTKVVLAALSQGYEAPGYVWTINDVAVDPEQISMEVSVNVRSGDPGLGRQFRSESITVKYRIIDNRLEFESDAPYSEFSLSVSATVSETLTAAAASTPARSVSTDVTFQNAEIEWSLSYLEKMVQCWREHIYQWTPEDMFGIPTGNGAVAVKIRQFKQLHDHLLGTNPELAETLTREVLKLGNITRDDLFAQPGP</sequence>
<proteinExistence type="predicted"/>
<name>A0ABX6MSZ7_9HYPH</name>
<gene>
    <name evidence="1" type="ORF">R7A2020_16880</name>
</gene>
<dbReference type="EMBL" id="CP051772">
    <property type="protein sequence ID" value="QJF02487.1"/>
    <property type="molecule type" value="Genomic_DNA"/>
</dbReference>
<dbReference type="RefSeq" id="WP_141245635.1">
    <property type="nucleotide sequence ID" value="NZ_CP033366.1"/>
</dbReference>